<comment type="caution">
    <text evidence="2">The sequence shown here is derived from an EMBL/GenBank/DDBJ whole genome shotgun (WGS) entry which is preliminary data.</text>
</comment>
<dbReference type="AlphaFoldDB" id="A0A0C2R8P0"/>
<protein>
    <recommendedName>
        <fullName evidence="1">Glycosyl transferase family 28 C-terminal domain-containing protein</fullName>
    </recommendedName>
</protein>
<dbReference type="NCBIfam" id="NF041548">
    <property type="entry name" value="PssE"/>
    <property type="match status" value="1"/>
</dbReference>
<evidence type="ECO:0000259" key="1">
    <source>
        <dbReference type="Pfam" id="PF04101"/>
    </source>
</evidence>
<gene>
    <name evidence="2" type="ORF">KP77_27420</name>
</gene>
<proteinExistence type="predicted"/>
<name>A0A0C2R8P0_9BACL</name>
<reference evidence="2 3" key="1">
    <citation type="submission" date="2015-01" db="EMBL/GenBank/DDBJ databases">
        <title>Genome sequence of Jeotgalibacillus alimentarius.</title>
        <authorList>
            <person name="Goh K.M."/>
            <person name="Chan K.-G."/>
            <person name="Yaakop A.S."/>
            <person name="Ee R."/>
            <person name="Gan H.M."/>
            <person name="Chan C.S."/>
        </authorList>
    </citation>
    <scope>NUCLEOTIDE SEQUENCE [LARGE SCALE GENOMIC DNA]</scope>
    <source>
        <strain evidence="2 3">YKJ-13</strain>
    </source>
</reference>
<feature type="domain" description="Glycosyl transferase family 28 C-terminal" evidence="1">
    <location>
        <begin position="1"/>
        <end position="142"/>
    </location>
</feature>
<dbReference type="Pfam" id="PF04101">
    <property type="entry name" value="Glyco_tran_28_C"/>
    <property type="match status" value="1"/>
</dbReference>
<keyword evidence="3" id="KW-1185">Reference proteome</keyword>
<evidence type="ECO:0000313" key="2">
    <source>
        <dbReference type="EMBL" id="KIL46615.1"/>
    </source>
</evidence>
<dbReference type="EMBL" id="JXRQ01000025">
    <property type="protein sequence ID" value="KIL46615.1"/>
    <property type="molecule type" value="Genomic_DNA"/>
</dbReference>
<dbReference type="Proteomes" id="UP000031950">
    <property type="component" value="Unassembled WGS sequence"/>
</dbReference>
<dbReference type="PATRIC" id="fig|135826.4.peg.2726"/>
<evidence type="ECO:0000313" key="3">
    <source>
        <dbReference type="Proteomes" id="UP000031950"/>
    </source>
</evidence>
<dbReference type="RefSeq" id="WP_041123271.1">
    <property type="nucleotide sequence ID" value="NZ_JXRQ01000025.1"/>
</dbReference>
<accession>A0A0C2R8P0</accession>
<dbReference type="InterPro" id="IPR007235">
    <property type="entry name" value="Glyco_trans_28_C"/>
</dbReference>
<dbReference type="OrthoDB" id="9814973at2"/>
<organism evidence="2 3">
    <name type="scientific">Jeotgalibacillus alimentarius</name>
    <dbReference type="NCBI Taxonomy" id="135826"/>
    <lineage>
        <taxon>Bacteria</taxon>
        <taxon>Bacillati</taxon>
        <taxon>Bacillota</taxon>
        <taxon>Bacilli</taxon>
        <taxon>Bacillales</taxon>
        <taxon>Caryophanaceae</taxon>
        <taxon>Jeotgalibacillus</taxon>
    </lineage>
</organism>
<dbReference type="STRING" id="135826.KP77_27420"/>
<dbReference type="GO" id="GO:0016758">
    <property type="term" value="F:hexosyltransferase activity"/>
    <property type="evidence" value="ECO:0007669"/>
    <property type="project" value="InterPro"/>
</dbReference>
<sequence>MIFVVLGTHELPFKRLLEQIEEQIKAGRISEEVIVQSGHTSFKTKNMKMIPFMSYTEMEEMYDKASLIVTHGGTGSITTGIKIGKRMIAAPRLKKYGEHNDDHQLEIVGQFYDSGHILEWNDEQDFAEVLEQAKTFEPKPFQSGRVKILSILEEFIDQN</sequence>
<dbReference type="Gene3D" id="3.40.50.2000">
    <property type="entry name" value="Glycogen Phosphorylase B"/>
    <property type="match status" value="1"/>
</dbReference>
<dbReference type="SUPFAM" id="SSF53756">
    <property type="entry name" value="UDP-Glycosyltransferase/glycogen phosphorylase"/>
    <property type="match status" value="1"/>
</dbReference>
<dbReference type="InterPro" id="IPR048097">
    <property type="entry name" value="Cps14G-like"/>
</dbReference>